<evidence type="ECO:0000313" key="2">
    <source>
        <dbReference type="Proteomes" id="UP001165120"/>
    </source>
</evidence>
<keyword evidence="2" id="KW-1185">Reference proteome</keyword>
<gene>
    <name evidence="1" type="ORF">Cboi02_000165800</name>
</gene>
<name>A0A9W6WET1_CANBO</name>
<reference evidence="1" key="1">
    <citation type="submission" date="2023-04" db="EMBL/GenBank/DDBJ databases">
        <title>Candida boidinii NBRC 10035.</title>
        <authorList>
            <person name="Ichikawa N."/>
            <person name="Sato H."/>
            <person name="Tonouchi N."/>
        </authorList>
    </citation>
    <scope>NUCLEOTIDE SEQUENCE</scope>
    <source>
        <strain evidence="1">NBRC 10035</strain>
    </source>
</reference>
<evidence type="ECO:0000313" key="1">
    <source>
        <dbReference type="EMBL" id="GME68435.1"/>
    </source>
</evidence>
<proteinExistence type="predicted"/>
<dbReference type="GO" id="GO:0005737">
    <property type="term" value="C:cytoplasm"/>
    <property type="evidence" value="ECO:0007669"/>
    <property type="project" value="TreeGrafter"/>
</dbReference>
<dbReference type="InterPro" id="IPR029033">
    <property type="entry name" value="His_PPase_superfam"/>
</dbReference>
<protein>
    <submittedName>
        <fullName evidence="1">Unnamed protein product</fullName>
    </submittedName>
</protein>
<dbReference type="PANTHER" id="PTHR48100:SF1">
    <property type="entry name" value="HISTIDINE PHOSPHATASE FAMILY PROTEIN-RELATED"/>
    <property type="match status" value="1"/>
</dbReference>
<organism evidence="1 2">
    <name type="scientific">Candida boidinii</name>
    <name type="common">Yeast</name>
    <dbReference type="NCBI Taxonomy" id="5477"/>
    <lineage>
        <taxon>Eukaryota</taxon>
        <taxon>Fungi</taxon>
        <taxon>Dikarya</taxon>
        <taxon>Ascomycota</taxon>
        <taxon>Saccharomycotina</taxon>
        <taxon>Pichiomycetes</taxon>
        <taxon>Pichiales</taxon>
        <taxon>Pichiaceae</taxon>
        <taxon>Ogataea</taxon>
        <taxon>Ogataea/Candida clade</taxon>
    </lineage>
</organism>
<dbReference type="AlphaFoldDB" id="A0A9W6WET1"/>
<comment type="caution">
    <text evidence="1">The sequence shown here is derived from an EMBL/GenBank/DDBJ whole genome shotgun (WGS) entry which is preliminary data.</text>
</comment>
<dbReference type="GO" id="GO:0016791">
    <property type="term" value="F:phosphatase activity"/>
    <property type="evidence" value="ECO:0007669"/>
    <property type="project" value="TreeGrafter"/>
</dbReference>
<dbReference type="PANTHER" id="PTHR48100">
    <property type="entry name" value="BROAD-SPECIFICITY PHOSPHATASE YOR283W-RELATED"/>
    <property type="match status" value="1"/>
</dbReference>
<dbReference type="InterPro" id="IPR050275">
    <property type="entry name" value="PGM_Phosphatase"/>
</dbReference>
<dbReference type="Proteomes" id="UP001165120">
    <property type="component" value="Unassembled WGS sequence"/>
</dbReference>
<dbReference type="SUPFAM" id="SSF53254">
    <property type="entry name" value="Phosphoglycerate mutase-like"/>
    <property type="match status" value="1"/>
</dbReference>
<dbReference type="Gene3D" id="3.40.50.1240">
    <property type="entry name" value="Phosphoglycerate mutase-like"/>
    <property type="match status" value="1"/>
</dbReference>
<sequence>MKLLPRETDILGTHNEWVGIQEEKFEELISELRSKRNESGKFERPWEFEIVSGFFKQSDPNTNDAEFSYIEDDFGLDCESWEDLMANLKKLNENANENESFKLLFCARHGEGYHNYALQKYGREEWIKHWSRVGTDGEMVWGPDPFLTKLGEKQADVNRDAWLKNLEKGAPMPTKFYSSPFTRSAMTLVRTWDGICIEGDIASSASGALLKDKVTPIIVEDLRETIGKHLCDKRSNKQIIEERLDKYGFVFEPNFPFEDELYKDDYRESYCEQAVRADNFLQSVFENDKDHQVLSVTSHSGTIRALLMATKHRRFAICTGGMIPIVVKATRKDD</sequence>
<dbReference type="EMBL" id="BSXN01000415">
    <property type="protein sequence ID" value="GME68435.1"/>
    <property type="molecule type" value="Genomic_DNA"/>
</dbReference>
<accession>A0A9W6WET1</accession>